<accession>A0A1I7NSK3</accession>
<protein>
    <recommendedName>
        <fullName evidence="4 12">Heme exporter protein D</fullName>
    </recommendedName>
</protein>
<keyword evidence="8 12" id="KW-0812">Transmembrane</keyword>
<evidence type="ECO:0000256" key="2">
    <source>
        <dbReference type="ARBA" id="ARBA00004377"/>
    </source>
</evidence>
<dbReference type="NCBIfam" id="TIGR03141">
    <property type="entry name" value="cytochro_ccmD"/>
    <property type="match status" value="1"/>
</dbReference>
<evidence type="ECO:0000256" key="4">
    <source>
        <dbReference type="ARBA" id="ARBA00016461"/>
    </source>
</evidence>
<evidence type="ECO:0000256" key="10">
    <source>
        <dbReference type="ARBA" id="ARBA00022989"/>
    </source>
</evidence>
<keyword evidence="6 12" id="KW-1003">Cell membrane</keyword>
<dbReference type="InterPro" id="IPR007078">
    <property type="entry name" value="Haem_export_protD_CcmD"/>
</dbReference>
<dbReference type="GO" id="GO:0017004">
    <property type="term" value="P:cytochrome complex assembly"/>
    <property type="evidence" value="ECO:0007669"/>
    <property type="project" value="UniProtKB-KW"/>
</dbReference>
<dbReference type="GO" id="GO:0015886">
    <property type="term" value="P:heme transport"/>
    <property type="evidence" value="ECO:0007669"/>
    <property type="project" value="InterPro"/>
</dbReference>
<evidence type="ECO:0000256" key="5">
    <source>
        <dbReference type="ARBA" id="ARBA00022448"/>
    </source>
</evidence>
<comment type="subcellular location">
    <subcellularLocation>
        <location evidence="2 12">Cell inner membrane</location>
        <topology evidence="2 12">Single-pass membrane protein</topology>
    </subcellularLocation>
</comment>
<proteinExistence type="inferred from homology"/>
<dbReference type="GO" id="GO:0005886">
    <property type="term" value="C:plasma membrane"/>
    <property type="evidence" value="ECO:0007669"/>
    <property type="project" value="UniProtKB-SubCell"/>
</dbReference>
<dbReference type="Proteomes" id="UP000199423">
    <property type="component" value="Unassembled WGS sequence"/>
</dbReference>
<evidence type="ECO:0000256" key="3">
    <source>
        <dbReference type="ARBA" id="ARBA00008741"/>
    </source>
</evidence>
<dbReference type="OrthoDB" id="7868669at2"/>
<keyword evidence="5 12" id="KW-0813">Transport</keyword>
<feature type="transmembrane region" description="Helical" evidence="12">
    <location>
        <begin position="6"/>
        <end position="29"/>
    </location>
</feature>
<evidence type="ECO:0000256" key="1">
    <source>
        <dbReference type="ARBA" id="ARBA00002442"/>
    </source>
</evidence>
<dbReference type="STRING" id="51670.SAMN04488557_3276"/>
<keyword evidence="10 12" id="KW-1133">Transmembrane helix</keyword>
<comment type="similarity">
    <text evidence="3 12">Belongs to the CcmD/CycX/HelD family.</text>
</comment>
<name>A0A1I7NSK3_9HYPH</name>
<evidence type="ECO:0000313" key="13">
    <source>
        <dbReference type="EMBL" id="SFV37661.1"/>
    </source>
</evidence>
<keyword evidence="9 12" id="KW-0201">Cytochrome c-type biogenesis</keyword>
<evidence type="ECO:0000256" key="9">
    <source>
        <dbReference type="ARBA" id="ARBA00022748"/>
    </source>
</evidence>
<sequence>MDLGPHAAFIWISYAAVTVTITGLILWLIADGRKQAADLEALERQGVKRRSAAPGVR</sequence>
<dbReference type="RefSeq" id="WP_092868770.1">
    <property type="nucleotide sequence ID" value="NZ_FPCH01000003.1"/>
</dbReference>
<dbReference type="Pfam" id="PF04995">
    <property type="entry name" value="CcmD"/>
    <property type="match status" value="1"/>
</dbReference>
<keyword evidence="7 12" id="KW-0997">Cell inner membrane</keyword>
<evidence type="ECO:0000256" key="6">
    <source>
        <dbReference type="ARBA" id="ARBA00022475"/>
    </source>
</evidence>
<gene>
    <name evidence="13" type="ORF">SAMN04488557_3276</name>
</gene>
<evidence type="ECO:0000256" key="12">
    <source>
        <dbReference type="RuleBase" id="RU363101"/>
    </source>
</evidence>
<evidence type="ECO:0000313" key="14">
    <source>
        <dbReference type="Proteomes" id="UP000199423"/>
    </source>
</evidence>
<keyword evidence="14" id="KW-1185">Reference proteome</keyword>
<reference evidence="14" key="1">
    <citation type="submission" date="2016-10" db="EMBL/GenBank/DDBJ databases">
        <authorList>
            <person name="Varghese N."/>
            <person name="Submissions S."/>
        </authorList>
    </citation>
    <scope>NUCLEOTIDE SEQUENCE [LARGE SCALE GENOMIC DNA]</scope>
    <source>
        <strain evidence="14">DSM 1565</strain>
    </source>
</reference>
<comment type="function">
    <text evidence="1 12">Required for the export of heme to the periplasm for the biogenesis of c-type cytochromes.</text>
</comment>
<organism evidence="13 14">
    <name type="scientific">Hyphomicrobium facile</name>
    <dbReference type="NCBI Taxonomy" id="51670"/>
    <lineage>
        <taxon>Bacteria</taxon>
        <taxon>Pseudomonadati</taxon>
        <taxon>Pseudomonadota</taxon>
        <taxon>Alphaproteobacteria</taxon>
        <taxon>Hyphomicrobiales</taxon>
        <taxon>Hyphomicrobiaceae</taxon>
        <taxon>Hyphomicrobium</taxon>
    </lineage>
</organism>
<evidence type="ECO:0000256" key="8">
    <source>
        <dbReference type="ARBA" id="ARBA00022692"/>
    </source>
</evidence>
<dbReference type="EMBL" id="FPCH01000003">
    <property type="protein sequence ID" value="SFV37661.1"/>
    <property type="molecule type" value="Genomic_DNA"/>
</dbReference>
<keyword evidence="11 12" id="KW-0472">Membrane</keyword>
<evidence type="ECO:0000256" key="7">
    <source>
        <dbReference type="ARBA" id="ARBA00022519"/>
    </source>
</evidence>
<evidence type="ECO:0000256" key="11">
    <source>
        <dbReference type="ARBA" id="ARBA00023136"/>
    </source>
</evidence>
<dbReference type="AlphaFoldDB" id="A0A1I7NSK3"/>